<dbReference type="EMBL" id="UINC01001641">
    <property type="protein sequence ID" value="SUZ85583.1"/>
    <property type="molecule type" value="Genomic_DNA"/>
</dbReference>
<dbReference type="AlphaFoldDB" id="A0A381R7S6"/>
<name>A0A381R7S6_9ZZZZ</name>
<accession>A0A381R7S6</accession>
<proteinExistence type="predicted"/>
<evidence type="ECO:0000313" key="1">
    <source>
        <dbReference type="EMBL" id="SUZ85583.1"/>
    </source>
</evidence>
<gene>
    <name evidence="1" type="ORF">METZ01_LOCUS38437</name>
</gene>
<reference evidence="1" key="1">
    <citation type="submission" date="2018-05" db="EMBL/GenBank/DDBJ databases">
        <authorList>
            <person name="Lanie J.A."/>
            <person name="Ng W.-L."/>
            <person name="Kazmierczak K.M."/>
            <person name="Andrzejewski T.M."/>
            <person name="Davidsen T.M."/>
            <person name="Wayne K.J."/>
            <person name="Tettelin H."/>
            <person name="Glass J.I."/>
            <person name="Rusch D."/>
            <person name="Podicherti R."/>
            <person name="Tsui H.-C.T."/>
            <person name="Winkler M.E."/>
        </authorList>
    </citation>
    <scope>NUCLEOTIDE SEQUENCE</scope>
</reference>
<organism evidence="1">
    <name type="scientific">marine metagenome</name>
    <dbReference type="NCBI Taxonomy" id="408172"/>
    <lineage>
        <taxon>unclassified sequences</taxon>
        <taxon>metagenomes</taxon>
        <taxon>ecological metagenomes</taxon>
    </lineage>
</organism>
<sequence>MVSKGFQTYYWPAISAVQPAYTIIDQDAGYSFPSVGLGRSNQEK</sequence>
<protein>
    <submittedName>
        <fullName evidence="1">Uncharacterized protein</fullName>
    </submittedName>
</protein>